<dbReference type="PANTHER" id="PTHR32309:SF13">
    <property type="entry name" value="FERRIC ENTEROBACTIN TRANSPORT PROTEIN FEPE"/>
    <property type="match status" value="1"/>
</dbReference>
<keyword evidence="6 7" id="KW-0472">Membrane</keyword>
<keyword evidence="11" id="KW-1185">Reference proteome</keyword>
<feature type="domain" description="Tyrosine-protein kinase G-rich" evidence="9">
    <location>
        <begin position="153"/>
        <end position="200"/>
    </location>
</feature>
<gene>
    <name evidence="10" type="ORF">HNQ94_003013</name>
</gene>
<dbReference type="InterPro" id="IPR050445">
    <property type="entry name" value="Bact_polysacc_biosynth/exp"/>
</dbReference>
<evidence type="ECO:0000256" key="4">
    <source>
        <dbReference type="ARBA" id="ARBA00022692"/>
    </source>
</evidence>
<protein>
    <submittedName>
        <fullName evidence="10">Capsular polysaccharide biosynthesis protein</fullName>
    </submittedName>
</protein>
<dbReference type="RefSeq" id="WP_174496921.1">
    <property type="nucleotide sequence ID" value="NZ_CADDWK010000010.1"/>
</dbReference>
<keyword evidence="3" id="KW-1003">Cell membrane</keyword>
<evidence type="ECO:0000259" key="8">
    <source>
        <dbReference type="Pfam" id="PF02706"/>
    </source>
</evidence>
<reference evidence="10 11" key="1">
    <citation type="submission" date="2020-08" db="EMBL/GenBank/DDBJ databases">
        <title>Genomic Encyclopedia of Type Strains, Phase IV (KMG-IV): sequencing the most valuable type-strain genomes for metagenomic binning, comparative biology and taxonomic classification.</title>
        <authorList>
            <person name="Goeker M."/>
        </authorList>
    </citation>
    <scope>NUCLEOTIDE SEQUENCE [LARGE SCALE GENOMIC DNA]</scope>
    <source>
        <strain evidence="10 11">DSM 19612</strain>
    </source>
</reference>
<dbReference type="AlphaFoldDB" id="A0A841Q877"/>
<sequence>MEETISLKEIFQTIKKRLLLILSLMFGATAIAAILSYFYLTPIYQSSSQFIVNQQSQDPNVTYNVNDIRTNVELINTYNVIIKSSAILGQVIEELDLDMTVSQLDSQIQVSSAQNSQVVNVVVQDSNPQQATDIANTVVRVFQNEIPILMNLNKNVNNVHILTEAETPTNPSPVKPNPKLNMAIAFVLGAMVGVGLAFLLEFLDNTIKSEQDVEKHLGLPVLGVVTRMSDDDFKTTAGANVRINRKRGGSIGA</sequence>
<evidence type="ECO:0000313" key="11">
    <source>
        <dbReference type="Proteomes" id="UP000581688"/>
    </source>
</evidence>
<evidence type="ECO:0000313" key="10">
    <source>
        <dbReference type="EMBL" id="MBB6454524.1"/>
    </source>
</evidence>
<comment type="similarity">
    <text evidence="2">Belongs to the CpsC/CapA family.</text>
</comment>
<evidence type="ECO:0000256" key="1">
    <source>
        <dbReference type="ARBA" id="ARBA00004651"/>
    </source>
</evidence>
<keyword evidence="4 7" id="KW-0812">Transmembrane</keyword>
<feature type="domain" description="Polysaccharide chain length determinant N-terminal" evidence="8">
    <location>
        <begin position="3"/>
        <end position="95"/>
    </location>
</feature>
<dbReference type="EMBL" id="JACHGH010000010">
    <property type="protein sequence ID" value="MBB6454524.1"/>
    <property type="molecule type" value="Genomic_DNA"/>
</dbReference>
<comment type="subcellular location">
    <subcellularLocation>
        <location evidence="1">Cell membrane</location>
        <topology evidence="1">Multi-pass membrane protein</topology>
    </subcellularLocation>
</comment>
<comment type="caution">
    <text evidence="10">The sequence shown here is derived from an EMBL/GenBank/DDBJ whole genome shotgun (WGS) entry which is preliminary data.</text>
</comment>
<evidence type="ECO:0000256" key="5">
    <source>
        <dbReference type="ARBA" id="ARBA00022989"/>
    </source>
</evidence>
<keyword evidence="5 7" id="KW-1133">Transmembrane helix</keyword>
<dbReference type="GO" id="GO:0005886">
    <property type="term" value="C:plasma membrane"/>
    <property type="evidence" value="ECO:0007669"/>
    <property type="project" value="UniProtKB-SubCell"/>
</dbReference>
<evidence type="ECO:0000256" key="2">
    <source>
        <dbReference type="ARBA" id="ARBA00006683"/>
    </source>
</evidence>
<evidence type="ECO:0000256" key="6">
    <source>
        <dbReference type="ARBA" id="ARBA00023136"/>
    </source>
</evidence>
<feature type="transmembrane region" description="Helical" evidence="7">
    <location>
        <begin position="180"/>
        <end position="200"/>
    </location>
</feature>
<evidence type="ECO:0000256" key="3">
    <source>
        <dbReference type="ARBA" id="ARBA00022475"/>
    </source>
</evidence>
<evidence type="ECO:0000259" key="9">
    <source>
        <dbReference type="Pfam" id="PF13807"/>
    </source>
</evidence>
<dbReference type="PANTHER" id="PTHR32309">
    <property type="entry name" value="TYROSINE-PROTEIN KINASE"/>
    <property type="match status" value="1"/>
</dbReference>
<dbReference type="Pfam" id="PF02706">
    <property type="entry name" value="Wzz"/>
    <property type="match status" value="1"/>
</dbReference>
<organism evidence="10 11">
    <name type="scientific">Salirhabdus euzebyi</name>
    <dbReference type="NCBI Taxonomy" id="394506"/>
    <lineage>
        <taxon>Bacteria</taxon>
        <taxon>Bacillati</taxon>
        <taxon>Bacillota</taxon>
        <taxon>Bacilli</taxon>
        <taxon>Bacillales</taxon>
        <taxon>Bacillaceae</taxon>
        <taxon>Salirhabdus</taxon>
    </lineage>
</organism>
<dbReference type="Pfam" id="PF13807">
    <property type="entry name" value="GNVR"/>
    <property type="match status" value="1"/>
</dbReference>
<feature type="transmembrane region" description="Helical" evidence="7">
    <location>
        <begin position="18"/>
        <end position="40"/>
    </location>
</feature>
<dbReference type="InterPro" id="IPR003856">
    <property type="entry name" value="LPS_length_determ_N"/>
</dbReference>
<dbReference type="GO" id="GO:0004713">
    <property type="term" value="F:protein tyrosine kinase activity"/>
    <property type="evidence" value="ECO:0007669"/>
    <property type="project" value="TreeGrafter"/>
</dbReference>
<evidence type="ECO:0000256" key="7">
    <source>
        <dbReference type="SAM" id="Phobius"/>
    </source>
</evidence>
<dbReference type="InterPro" id="IPR032807">
    <property type="entry name" value="GNVR"/>
</dbReference>
<name>A0A841Q877_9BACI</name>
<proteinExistence type="inferred from homology"/>
<dbReference type="Proteomes" id="UP000581688">
    <property type="component" value="Unassembled WGS sequence"/>
</dbReference>
<accession>A0A841Q877</accession>